<keyword evidence="1" id="KW-0408">Iron</keyword>
<dbReference type="Gene3D" id="2.30.30.90">
    <property type="match status" value="1"/>
</dbReference>
<comment type="caution">
    <text evidence="3">The sequence shown here is derived from an EMBL/GenBank/DDBJ whole genome shotgun (WGS) entry which is preliminary data.</text>
</comment>
<sequence>MERKKILLTELPAGKVGIVSGFAAGFNSEKRLSALGLQAGKQIKRLSGIRWGPITVQIGSTQVSLGRGMASKIIVEVSE</sequence>
<reference evidence="3 4" key="1">
    <citation type="journal article" date="2016" name="Nat. Commun.">
        <title>Thousands of microbial genomes shed light on interconnected biogeochemical processes in an aquifer system.</title>
        <authorList>
            <person name="Anantharaman K."/>
            <person name="Brown C.T."/>
            <person name="Hug L.A."/>
            <person name="Sharon I."/>
            <person name="Castelle C.J."/>
            <person name="Probst A.J."/>
            <person name="Thomas B.C."/>
            <person name="Singh A."/>
            <person name="Wilkins M.J."/>
            <person name="Karaoz U."/>
            <person name="Brodie E.L."/>
            <person name="Williams K.H."/>
            <person name="Hubbard S.S."/>
            <person name="Banfield J.F."/>
        </authorList>
    </citation>
    <scope>NUCLEOTIDE SEQUENCE [LARGE SCALE GENOMIC DNA]</scope>
</reference>
<proteinExistence type="predicted"/>
<dbReference type="InterPro" id="IPR053184">
    <property type="entry name" value="FeoA-like"/>
</dbReference>
<gene>
    <name evidence="3" type="ORF">A2438_02130</name>
</gene>
<dbReference type="AlphaFoldDB" id="A0A1F4U846"/>
<dbReference type="InterPro" id="IPR008988">
    <property type="entry name" value="Transcriptional_repressor_C"/>
</dbReference>
<evidence type="ECO:0000313" key="3">
    <source>
        <dbReference type="EMBL" id="OGC41057.1"/>
    </source>
</evidence>
<feature type="domain" description="Ferrous iron transporter FeoA-like" evidence="2">
    <location>
        <begin position="6"/>
        <end position="77"/>
    </location>
</feature>
<evidence type="ECO:0000256" key="1">
    <source>
        <dbReference type="ARBA" id="ARBA00023004"/>
    </source>
</evidence>
<dbReference type="InterPro" id="IPR038157">
    <property type="entry name" value="FeoA_core_dom"/>
</dbReference>
<dbReference type="Proteomes" id="UP000179242">
    <property type="component" value="Unassembled WGS sequence"/>
</dbReference>
<name>A0A1F4U846_UNCSA</name>
<accession>A0A1F4U846</accession>
<dbReference type="PANTHER" id="PTHR43151:SF1">
    <property type="entry name" value="SSR2333 PROTEIN"/>
    <property type="match status" value="1"/>
</dbReference>
<organism evidence="3 4">
    <name type="scientific">candidate division WOR-1 bacterium RIFOXYC2_FULL_46_14</name>
    <dbReference type="NCBI Taxonomy" id="1802587"/>
    <lineage>
        <taxon>Bacteria</taxon>
        <taxon>Bacillati</taxon>
        <taxon>Saganbacteria</taxon>
    </lineage>
</organism>
<dbReference type="InterPro" id="IPR007167">
    <property type="entry name" value="Fe-transptr_FeoA-like"/>
</dbReference>
<dbReference type="SMART" id="SM00899">
    <property type="entry name" value="FeoA"/>
    <property type="match status" value="1"/>
</dbReference>
<dbReference type="GO" id="GO:0046914">
    <property type="term" value="F:transition metal ion binding"/>
    <property type="evidence" value="ECO:0007669"/>
    <property type="project" value="InterPro"/>
</dbReference>
<evidence type="ECO:0000259" key="2">
    <source>
        <dbReference type="SMART" id="SM00899"/>
    </source>
</evidence>
<dbReference type="PANTHER" id="PTHR43151">
    <property type="entry name" value="FEOA FAMILY PROTEIN"/>
    <property type="match status" value="1"/>
</dbReference>
<evidence type="ECO:0000313" key="4">
    <source>
        <dbReference type="Proteomes" id="UP000179242"/>
    </source>
</evidence>
<dbReference type="Pfam" id="PF04023">
    <property type="entry name" value="FeoA"/>
    <property type="match status" value="1"/>
</dbReference>
<dbReference type="EMBL" id="MEUJ01000002">
    <property type="protein sequence ID" value="OGC41057.1"/>
    <property type="molecule type" value="Genomic_DNA"/>
</dbReference>
<dbReference type="SUPFAM" id="SSF50037">
    <property type="entry name" value="C-terminal domain of transcriptional repressors"/>
    <property type="match status" value="1"/>
</dbReference>
<protein>
    <recommendedName>
        <fullName evidence="2">Ferrous iron transporter FeoA-like domain-containing protein</fullName>
    </recommendedName>
</protein>